<reference evidence="2 3" key="1">
    <citation type="submission" date="2019-01" db="EMBL/GenBank/DDBJ databases">
        <title>Flavobacterium sp. nov.,isolated from freshwater.</title>
        <authorList>
            <person name="Zhang R."/>
            <person name="Du Z.-J."/>
        </authorList>
    </citation>
    <scope>NUCLEOTIDE SEQUENCE [LARGE SCALE GENOMIC DNA]</scope>
    <source>
        <strain evidence="2 3">1E403</strain>
    </source>
</reference>
<organism evidence="2 3">
    <name type="scientific">Flavobacterium cerinum</name>
    <dbReference type="NCBI Taxonomy" id="2502784"/>
    <lineage>
        <taxon>Bacteria</taxon>
        <taxon>Pseudomonadati</taxon>
        <taxon>Bacteroidota</taxon>
        <taxon>Flavobacteriia</taxon>
        <taxon>Flavobacteriales</taxon>
        <taxon>Flavobacteriaceae</taxon>
        <taxon>Flavobacterium</taxon>
    </lineage>
</organism>
<accession>A0A444HEG5</accession>
<proteinExistence type="predicted"/>
<sequence>MRAILSRQKSDDQQTLGKLEVFDANDQKVFECKTLELDWQNNARRESCIPTGTYKVTSRRSVKYGSHFLINDVPKRDTILIHQGNYHKDILGCILVGEKHTDINRDGYLDVTASKATLKKLTTIAPKGFSLTIL</sequence>
<dbReference type="OrthoDB" id="707810at2"/>
<gene>
    <name evidence="2" type="ORF">EPI11_00105</name>
</gene>
<evidence type="ECO:0000313" key="2">
    <source>
        <dbReference type="EMBL" id="RWX03366.1"/>
    </source>
</evidence>
<keyword evidence="3" id="KW-1185">Reference proteome</keyword>
<evidence type="ECO:0000259" key="1">
    <source>
        <dbReference type="Pfam" id="PF18925"/>
    </source>
</evidence>
<dbReference type="RefSeq" id="WP_128387922.1">
    <property type="nucleotide sequence ID" value="NZ_SBII01000001.1"/>
</dbReference>
<protein>
    <recommendedName>
        <fullName evidence="1">DUF5675 domain-containing protein</fullName>
    </recommendedName>
</protein>
<name>A0A444HEG5_9FLAO</name>
<evidence type="ECO:0000313" key="3">
    <source>
        <dbReference type="Proteomes" id="UP000287527"/>
    </source>
</evidence>
<dbReference type="AlphaFoldDB" id="A0A444HEG5"/>
<feature type="domain" description="DUF5675" evidence="1">
    <location>
        <begin position="5"/>
        <end position="124"/>
    </location>
</feature>
<dbReference type="EMBL" id="SBII01000001">
    <property type="protein sequence ID" value="RWX03366.1"/>
    <property type="molecule type" value="Genomic_DNA"/>
</dbReference>
<dbReference type="InterPro" id="IPR043732">
    <property type="entry name" value="DUF5675"/>
</dbReference>
<comment type="caution">
    <text evidence="2">The sequence shown here is derived from an EMBL/GenBank/DDBJ whole genome shotgun (WGS) entry which is preliminary data.</text>
</comment>
<dbReference type="Pfam" id="PF18925">
    <property type="entry name" value="DUF5675"/>
    <property type="match status" value="1"/>
</dbReference>
<dbReference type="Proteomes" id="UP000287527">
    <property type="component" value="Unassembled WGS sequence"/>
</dbReference>